<gene>
    <name evidence="1" type="ORF">SDC9_188050</name>
</gene>
<name>A0A645HPX9_9ZZZZ</name>
<organism evidence="1">
    <name type="scientific">bioreactor metagenome</name>
    <dbReference type="NCBI Taxonomy" id="1076179"/>
    <lineage>
        <taxon>unclassified sequences</taxon>
        <taxon>metagenomes</taxon>
        <taxon>ecological metagenomes</taxon>
    </lineage>
</organism>
<accession>A0A645HPX9</accession>
<proteinExistence type="predicted"/>
<comment type="caution">
    <text evidence="1">The sequence shown here is derived from an EMBL/GenBank/DDBJ whole genome shotgun (WGS) entry which is preliminary data.</text>
</comment>
<sequence length="156" mass="17668">MAVGRQPVPAREQFRQNMQGWHGQRTPTLSIEPLVIRHERRGNGVDIHAARRHTHEFAHATRRCTVFAVRQGKPSRLHIQHPKPRGLRKHHVQGFKVLRNALLQCKKTCNSNEVRASHERAVTPGMHQGRTHPSGGCRSCLHNGDGLVAVKRTGHR</sequence>
<reference evidence="1" key="1">
    <citation type="submission" date="2019-08" db="EMBL/GenBank/DDBJ databases">
        <authorList>
            <person name="Kucharzyk K."/>
            <person name="Murdoch R.W."/>
            <person name="Higgins S."/>
            <person name="Loffler F."/>
        </authorList>
    </citation>
    <scope>NUCLEOTIDE SEQUENCE</scope>
</reference>
<dbReference type="EMBL" id="VSSQ01096970">
    <property type="protein sequence ID" value="MPN40512.1"/>
    <property type="molecule type" value="Genomic_DNA"/>
</dbReference>
<evidence type="ECO:0000313" key="1">
    <source>
        <dbReference type="EMBL" id="MPN40512.1"/>
    </source>
</evidence>
<dbReference type="AlphaFoldDB" id="A0A645HPX9"/>
<protein>
    <submittedName>
        <fullName evidence="1">Uncharacterized protein</fullName>
    </submittedName>
</protein>